<dbReference type="NCBIfam" id="TIGR02530">
    <property type="entry name" value="flg_new"/>
    <property type="match status" value="1"/>
</dbReference>
<name>A0A2W0CG01_9BACL</name>
<dbReference type="Proteomes" id="UP000247459">
    <property type="component" value="Unassembled WGS sequence"/>
</dbReference>
<dbReference type="EMBL" id="PRLG01000029">
    <property type="protein sequence ID" value="PYY26778.1"/>
    <property type="molecule type" value="Genomic_DNA"/>
</dbReference>
<dbReference type="InterPro" id="IPR013367">
    <property type="entry name" value="Flagellar_put"/>
</dbReference>
<dbReference type="OrthoDB" id="165650at2"/>
<evidence type="ECO:0000313" key="2">
    <source>
        <dbReference type="Proteomes" id="UP000247459"/>
    </source>
</evidence>
<proteinExistence type="predicted"/>
<dbReference type="AlphaFoldDB" id="A0A2W0CG01"/>
<evidence type="ECO:0008006" key="3">
    <source>
        <dbReference type="Google" id="ProtNLM"/>
    </source>
</evidence>
<protein>
    <recommendedName>
        <fullName evidence="3">Flagellar operon protein</fullName>
    </recommendedName>
</protein>
<gene>
    <name evidence="1" type="ORF">PIL02S_06193</name>
</gene>
<dbReference type="Pfam" id="PF12611">
    <property type="entry name" value="Flagellar_put"/>
    <property type="match status" value="1"/>
</dbReference>
<sequence length="128" mass="14017">MNERITVGRLYTGPTSPSLIHKANKSVELSSTGEKPFAQLLGDSLLKLSNHAMKRLEQRGIELKSEQMQQIGTAIDKAAAKGAKESLILMQDMAFIVNVKNRTVVTAMDSESMKDNVFTQIDSAVIIP</sequence>
<reference evidence="1 2" key="1">
    <citation type="submission" date="2018-01" db="EMBL/GenBank/DDBJ databases">
        <title>Genome sequence of the PGP bacterium Paenibacillus illinoisensis E3.</title>
        <authorList>
            <person name="Rolli E."/>
            <person name="Marasco R."/>
            <person name="Bessem C."/>
            <person name="Michoud G."/>
            <person name="Gaiarsa S."/>
            <person name="Borin S."/>
            <person name="Daffonchio D."/>
        </authorList>
    </citation>
    <scope>NUCLEOTIDE SEQUENCE [LARGE SCALE GENOMIC DNA]</scope>
    <source>
        <strain evidence="1 2">E3</strain>
    </source>
</reference>
<comment type="caution">
    <text evidence="1">The sequence shown here is derived from an EMBL/GenBank/DDBJ whole genome shotgun (WGS) entry which is preliminary data.</text>
</comment>
<accession>A0A2W0CG01</accession>
<dbReference type="RefSeq" id="WP_110822615.1">
    <property type="nucleotide sequence ID" value="NZ_PRLG01000029.1"/>
</dbReference>
<organism evidence="1 2">
    <name type="scientific">Paenibacillus illinoisensis</name>
    <dbReference type="NCBI Taxonomy" id="59845"/>
    <lineage>
        <taxon>Bacteria</taxon>
        <taxon>Bacillati</taxon>
        <taxon>Bacillota</taxon>
        <taxon>Bacilli</taxon>
        <taxon>Bacillales</taxon>
        <taxon>Paenibacillaceae</taxon>
        <taxon>Paenibacillus</taxon>
    </lineage>
</organism>
<evidence type="ECO:0000313" key="1">
    <source>
        <dbReference type="EMBL" id="PYY26778.1"/>
    </source>
</evidence>